<keyword evidence="4" id="KW-0460">Magnesium</keyword>
<keyword evidence="2" id="KW-0479">Metal-binding</keyword>
<dbReference type="CDD" id="cd10802">
    <property type="entry name" value="YdjC_TTHB029_like"/>
    <property type="match status" value="1"/>
</dbReference>
<keyword evidence="3" id="KW-0378">Hydrolase</keyword>
<protein>
    <submittedName>
        <fullName evidence="6">Polysaccharide deacetylase family protein</fullName>
    </submittedName>
</protein>
<dbReference type="RefSeq" id="WP_305101907.1">
    <property type="nucleotide sequence ID" value="NZ_JAUTWS010000001.1"/>
</dbReference>
<organism evidence="6 7">
    <name type="scientific">Paracraurococcus lichenis</name>
    <dbReference type="NCBI Taxonomy" id="3064888"/>
    <lineage>
        <taxon>Bacteria</taxon>
        <taxon>Pseudomonadati</taxon>
        <taxon>Pseudomonadota</taxon>
        <taxon>Alphaproteobacteria</taxon>
        <taxon>Acetobacterales</taxon>
        <taxon>Roseomonadaceae</taxon>
        <taxon>Paracraurococcus</taxon>
    </lineage>
</organism>
<evidence type="ECO:0000256" key="5">
    <source>
        <dbReference type="ARBA" id="ARBA00023277"/>
    </source>
</evidence>
<dbReference type="Proteomes" id="UP001243009">
    <property type="component" value="Unassembled WGS sequence"/>
</dbReference>
<dbReference type="PANTHER" id="PTHR31609">
    <property type="entry name" value="YDJC DEACETYLASE FAMILY MEMBER"/>
    <property type="match status" value="1"/>
</dbReference>
<dbReference type="SUPFAM" id="SSF88713">
    <property type="entry name" value="Glycoside hydrolase/deacetylase"/>
    <property type="match status" value="1"/>
</dbReference>
<dbReference type="EMBL" id="JAUTWS010000001">
    <property type="protein sequence ID" value="MDO9707043.1"/>
    <property type="molecule type" value="Genomic_DNA"/>
</dbReference>
<evidence type="ECO:0000313" key="7">
    <source>
        <dbReference type="Proteomes" id="UP001243009"/>
    </source>
</evidence>
<evidence type="ECO:0000256" key="4">
    <source>
        <dbReference type="ARBA" id="ARBA00022842"/>
    </source>
</evidence>
<evidence type="ECO:0000313" key="6">
    <source>
        <dbReference type="EMBL" id="MDO9707043.1"/>
    </source>
</evidence>
<evidence type="ECO:0000256" key="3">
    <source>
        <dbReference type="ARBA" id="ARBA00022801"/>
    </source>
</evidence>
<reference evidence="6 7" key="1">
    <citation type="submission" date="2023-08" db="EMBL/GenBank/DDBJ databases">
        <title>The draft genome sequence of Paracraurococcus sp. LOR1-02.</title>
        <authorList>
            <person name="Kingkaew E."/>
            <person name="Tanasupawat S."/>
        </authorList>
    </citation>
    <scope>NUCLEOTIDE SEQUENCE [LARGE SCALE GENOMIC DNA]</scope>
    <source>
        <strain evidence="6 7">LOR1-02</strain>
    </source>
</reference>
<comment type="cofactor">
    <cofactor evidence="1">
        <name>Mg(2+)</name>
        <dbReference type="ChEBI" id="CHEBI:18420"/>
    </cofactor>
</comment>
<dbReference type="Gene3D" id="3.20.20.370">
    <property type="entry name" value="Glycoside hydrolase/deacetylase"/>
    <property type="match status" value="1"/>
</dbReference>
<dbReference type="InterPro" id="IPR006879">
    <property type="entry name" value="YdjC-like"/>
</dbReference>
<name>A0ABT9DT40_9PROT</name>
<proteinExistence type="predicted"/>
<comment type="caution">
    <text evidence="6">The sequence shown here is derived from an EMBL/GenBank/DDBJ whole genome shotgun (WGS) entry which is preliminary data.</text>
</comment>
<dbReference type="InterPro" id="IPR011330">
    <property type="entry name" value="Glyco_hydro/deAcase_b/a-brl"/>
</dbReference>
<gene>
    <name evidence="6" type="ORF">Q7A36_01725</name>
</gene>
<accession>A0ABT9DT40</accession>
<keyword evidence="5" id="KW-0119">Carbohydrate metabolism</keyword>
<dbReference type="Pfam" id="PF04794">
    <property type="entry name" value="YdjC"/>
    <property type="match status" value="1"/>
</dbReference>
<sequence>MTASSPLAARLGLARAAIPHVDDLGMCHAGNRAFLDLAARGLVTCGAVMVPCPWFAGMAEAAAADPALDLGVHLTLTSEWRHYRWAPLTTRSPASGLVDADGYFWRDLDSLRRHLVPEAAEAELRAQVERALAAGLRPTHLDAHMAGAMLPELLPCHVALAREIGAVPVLPRRIRFAPDPAAYERCVAALEAAGLPLPDGIHGTLAVPAEEARAGYERMIRTLPEGVTHLALHAATPGDIEAIAPDHAGWRMREYALLAEGAVAAWCREAGVALLGYRAIQPFWPALSDAPAGRAAGGPAPSSSPPAA</sequence>
<dbReference type="PANTHER" id="PTHR31609:SF1">
    <property type="entry name" value="CARBOHYDRATE DEACETYLASE"/>
    <property type="match status" value="1"/>
</dbReference>
<evidence type="ECO:0000256" key="1">
    <source>
        <dbReference type="ARBA" id="ARBA00001946"/>
    </source>
</evidence>
<evidence type="ECO:0000256" key="2">
    <source>
        <dbReference type="ARBA" id="ARBA00022723"/>
    </source>
</evidence>
<keyword evidence="7" id="KW-1185">Reference proteome</keyword>